<keyword evidence="4 13" id="KW-0396">Initiation factor</keyword>
<dbReference type="GO" id="GO:0002183">
    <property type="term" value="P:cytoplasmic translational initiation"/>
    <property type="evidence" value="ECO:0007669"/>
    <property type="project" value="TreeGrafter"/>
</dbReference>
<evidence type="ECO:0000256" key="8">
    <source>
        <dbReference type="ARBA" id="ARBA00045373"/>
    </source>
</evidence>
<evidence type="ECO:0000256" key="3">
    <source>
        <dbReference type="ARBA" id="ARBA00022490"/>
    </source>
</evidence>
<keyword evidence="3" id="KW-0963">Cytoplasm</keyword>
<dbReference type="KEGG" id="hazt:108667600"/>
<name>A0A8B7N9R8_HYAAZ</name>
<dbReference type="GeneID" id="108667600"/>
<comment type="subcellular location">
    <subcellularLocation>
        <location evidence="1">Cytoplasm</location>
        <location evidence="1">Cytosol</location>
    </subcellularLocation>
</comment>
<evidence type="ECO:0000256" key="10">
    <source>
        <dbReference type="SAM" id="MobiDB-lite"/>
    </source>
</evidence>
<dbReference type="InterPro" id="IPR029044">
    <property type="entry name" value="Nucleotide-diphossugar_trans"/>
</dbReference>
<reference evidence="13" key="1">
    <citation type="submission" date="2025-08" db="UniProtKB">
        <authorList>
            <consortium name="RefSeq"/>
        </authorList>
    </citation>
    <scope>IDENTIFICATION</scope>
    <source>
        <tissue evidence="13">Whole organism</tissue>
    </source>
</reference>
<feature type="region of interest" description="Disordered" evidence="10">
    <location>
        <begin position="1"/>
        <end position="21"/>
    </location>
</feature>
<dbReference type="OMA" id="NCVINPK"/>
<evidence type="ECO:0000256" key="6">
    <source>
        <dbReference type="ARBA" id="ARBA00044196"/>
    </source>
</evidence>
<evidence type="ECO:0000313" key="13">
    <source>
        <dbReference type="RefSeq" id="XP_018010133.1"/>
    </source>
</evidence>
<evidence type="ECO:0000256" key="2">
    <source>
        <dbReference type="ARBA" id="ARBA00007878"/>
    </source>
</evidence>
<comment type="function">
    <text evidence="8">Acts as a component of the translation initiation factor 2B (eIF2B) complex, which catalyzes the exchange of GDP for GTP on the eukaryotic initiation factor 2 (eIF2) complex gamma subunit. Its guanine nucleotide exchange factor activity is repressed when bound to eIF2 complex phosphorylated on the alpha subunit, thereby limiting the amount of methionyl-initiator methionine tRNA available to the ribosome and consequently global translation is repressed.</text>
</comment>
<dbReference type="GO" id="GO:0005829">
    <property type="term" value="C:cytosol"/>
    <property type="evidence" value="ECO:0007669"/>
    <property type="project" value="UniProtKB-SubCell"/>
</dbReference>
<dbReference type="PANTHER" id="PTHR45989:SF1">
    <property type="entry name" value="TRANSLATION INITIATION FACTOR EIF-2B SUBUNIT GAMMA"/>
    <property type="match status" value="1"/>
</dbReference>
<dbReference type="AlphaFoldDB" id="A0A8B7N9R8"/>
<gene>
    <name evidence="13" type="primary">LOC108667600</name>
</gene>
<dbReference type="Pfam" id="PF00483">
    <property type="entry name" value="NTP_transferase"/>
    <property type="match status" value="1"/>
</dbReference>
<evidence type="ECO:0000313" key="12">
    <source>
        <dbReference type="Proteomes" id="UP000694843"/>
    </source>
</evidence>
<dbReference type="Proteomes" id="UP000694843">
    <property type="component" value="Unplaced"/>
</dbReference>
<evidence type="ECO:0000256" key="5">
    <source>
        <dbReference type="ARBA" id="ARBA00022917"/>
    </source>
</evidence>
<comment type="subunit">
    <text evidence="9">Component of the translation initiation factor 2B (eIF2B) complex which is a heterodecamer of two sets of five different subunits: alpha, beta, gamma, delta and epsilon. Subunits alpha, beta and delta comprise a regulatory subcomplex and subunits epsilon and gamma comprise a catalytic subcomplex. Within the complex, the hexameric regulatory complex resides at the center, with the two heterodimeric catalytic subcomplexes bound on opposite sides.</text>
</comment>
<dbReference type="InterPro" id="IPR051960">
    <property type="entry name" value="eIF2B_gamma"/>
</dbReference>
<dbReference type="PANTHER" id="PTHR45989">
    <property type="entry name" value="TRANSLATION INITIATION FACTOR EIF-2B SUBUNIT GAMMA"/>
    <property type="match status" value="1"/>
</dbReference>
<comment type="similarity">
    <text evidence="2">Belongs to the eIF-2B gamma/epsilon subunits family.</text>
</comment>
<dbReference type="Gene3D" id="2.160.10.10">
    <property type="entry name" value="Hexapeptide repeat proteins"/>
    <property type="match status" value="1"/>
</dbReference>
<dbReference type="GO" id="GO:0005085">
    <property type="term" value="F:guanyl-nucleotide exchange factor activity"/>
    <property type="evidence" value="ECO:0007669"/>
    <property type="project" value="TreeGrafter"/>
</dbReference>
<dbReference type="InterPro" id="IPR005835">
    <property type="entry name" value="NTP_transferase_dom"/>
</dbReference>
<accession>A0A8B7N9R8</accession>
<dbReference type="GO" id="GO:0005851">
    <property type="term" value="C:eukaryotic translation initiation factor 2B complex"/>
    <property type="evidence" value="ECO:0007669"/>
    <property type="project" value="TreeGrafter"/>
</dbReference>
<dbReference type="GO" id="GO:0003743">
    <property type="term" value="F:translation initiation factor activity"/>
    <property type="evidence" value="ECO:0007669"/>
    <property type="project" value="UniProtKB-KW"/>
</dbReference>
<keyword evidence="12" id="KW-1185">Reference proteome</keyword>
<evidence type="ECO:0000259" key="11">
    <source>
        <dbReference type="Pfam" id="PF00483"/>
    </source>
</evidence>
<dbReference type="CTD" id="36722"/>
<dbReference type="RefSeq" id="XP_018010133.1">
    <property type="nucleotide sequence ID" value="XM_018154644.2"/>
</dbReference>
<evidence type="ECO:0000256" key="1">
    <source>
        <dbReference type="ARBA" id="ARBA00004514"/>
    </source>
</evidence>
<dbReference type="OrthoDB" id="10250549at2759"/>
<evidence type="ECO:0000256" key="7">
    <source>
        <dbReference type="ARBA" id="ARBA00044229"/>
    </source>
</evidence>
<organism evidence="12 13">
    <name type="scientific">Hyalella azteca</name>
    <name type="common">Amphipod</name>
    <dbReference type="NCBI Taxonomy" id="294128"/>
    <lineage>
        <taxon>Eukaryota</taxon>
        <taxon>Metazoa</taxon>
        <taxon>Ecdysozoa</taxon>
        <taxon>Arthropoda</taxon>
        <taxon>Crustacea</taxon>
        <taxon>Multicrustacea</taxon>
        <taxon>Malacostraca</taxon>
        <taxon>Eumalacostraca</taxon>
        <taxon>Peracarida</taxon>
        <taxon>Amphipoda</taxon>
        <taxon>Senticaudata</taxon>
        <taxon>Talitrida</taxon>
        <taxon>Talitroidea</taxon>
        <taxon>Hyalellidae</taxon>
        <taxon>Hyalella</taxon>
    </lineage>
</organism>
<dbReference type="Gene3D" id="3.90.550.10">
    <property type="entry name" value="Spore Coat Polysaccharide Biosynthesis Protein SpsA, Chain A"/>
    <property type="match status" value="1"/>
</dbReference>
<feature type="domain" description="Nucleotidyl transferase" evidence="11">
    <location>
        <begin position="43"/>
        <end position="176"/>
    </location>
</feature>
<evidence type="ECO:0000256" key="9">
    <source>
        <dbReference type="ARBA" id="ARBA00046432"/>
    </source>
</evidence>
<feature type="compositionally biased region" description="Polar residues" evidence="10">
    <location>
        <begin position="1"/>
        <end position="12"/>
    </location>
</feature>
<evidence type="ECO:0000256" key="4">
    <source>
        <dbReference type="ARBA" id="ARBA00022540"/>
    </source>
</evidence>
<proteinExistence type="inferred from homology"/>
<protein>
    <recommendedName>
        <fullName evidence="6">Translation initiation factor eIF2B subunit gamma</fullName>
    </recommendedName>
    <alternativeName>
        <fullName evidence="7">eIF2B GDP-GTP exchange factor subunit gamma</fullName>
    </alternativeName>
</protein>
<sequence>MPSEITTVSAPDTNVPHAGSTEVDSCRRFKIRHNMGAIKSAQAVVLAAGSGSRMTTLVNNTPKCFLPIASIPMLYYPLYMLQSSGFEECIVVVDSSQVSAVSDMAQELGLTIKLRLFSDSEEDRGTLDSLRHIADAFEEDVEDMLIVSSDLVSDINMEDMLLTHRYQGAALTVLTTRLNKEAFTDVPGLKSRSNIGPDLVLESVTEKRLVGSVCGGDYDEHVTLPHHVTRLGAVTVAMDIVDAHAYVISGKLFREYILSDKFHKNHNVDLYFVQDLYMADFKYERAVSSILEPFASLALSRNRSAIQGRHSQCWPHSAGGRACYAYMYTEGVCVRANTIPAYWYLNTKIPAVLSVLCPECPVRVGDYSTSELQPKAVVKGNTLLGRGCRLSDRTTVADSCLGRNCSVAPGCRVTNSVLLDDVALEPGTILDGSIVSCTIDKEKCTIKKSIVASARTLHAESVVTGNTLEATQFFSA</sequence>
<dbReference type="SUPFAM" id="SSF53448">
    <property type="entry name" value="Nucleotide-diphospho-sugar transferases"/>
    <property type="match status" value="1"/>
</dbReference>
<keyword evidence="5" id="KW-0648">Protein biosynthesis</keyword>